<dbReference type="EMBL" id="LSRX01000885">
    <property type="protein sequence ID" value="OLP87034.1"/>
    <property type="molecule type" value="Genomic_DNA"/>
</dbReference>
<evidence type="ECO:0000313" key="1">
    <source>
        <dbReference type="EMBL" id="OLP87034.1"/>
    </source>
</evidence>
<organism evidence="1 2">
    <name type="scientific">Symbiodinium microadriaticum</name>
    <name type="common">Dinoflagellate</name>
    <name type="synonym">Zooxanthella microadriatica</name>
    <dbReference type="NCBI Taxonomy" id="2951"/>
    <lineage>
        <taxon>Eukaryota</taxon>
        <taxon>Sar</taxon>
        <taxon>Alveolata</taxon>
        <taxon>Dinophyceae</taxon>
        <taxon>Suessiales</taxon>
        <taxon>Symbiodiniaceae</taxon>
        <taxon>Symbiodinium</taxon>
    </lineage>
</organism>
<keyword evidence="2" id="KW-1185">Reference proteome</keyword>
<dbReference type="AlphaFoldDB" id="A0A1Q9CVS3"/>
<dbReference type="Proteomes" id="UP000186817">
    <property type="component" value="Unassembled WGS sequence"/>
</dbReference>
<accession>A0A1Q9CVS3</accession>
<name>A0A1Q9CVS3_SYMMI</name>
<gene>
    <name evidence="1" type="ORF">AK812_SmicGene31787</name>
</gene>
<reference evidence="1 2" key="1">
    <citation type="submission" date="2016-02" db="EMBL/GenBank/DDBJ databases">
        <title>Genome analysis of coral dinoflagellate symbionts highlights evolutionary adaptations to a symbiotic lifestyle.</title>
        <authorList>
            <person name="Aranda M."/>
            <person name="Li Y."/>
            <person name="Liew Y.J."/>
            <person name="Baumgarten S."/>
            <person name="Simakov O."/>
            <person name="Wilson M."/>
            <person name="Piel J."/>
            <person name="Ashoor H."/>
            <person name="Bougouffa S."/>
            <person name="Bajic V.B."/>
            <person name="Ryu T."/>
            <person name="Ravasi T."/>
            <person name="Bayer T."/>
            <person name="Micklem G."/>
            <person name="Kim H."/>
            <person name="Bhak J."/>
            <person name="Lajeunesse T.C."/>
            <person name="Voolstra C.R."/>
        </authorList>
    </citation>
    <scope>NUCLEOTIDE SEQUENCE [LARGE SCALE GENOMIC DNA]</scope>
    <source>
        <strain evidence="1 2">CCMP2467</strain>
    </source>
</reference>
<sequence>MPQRKAVLELAHQRLEFYDHKDRLEDPKGSDGVSFRLSKDDFSCGGDLVPLTFMEFDVPDARPVDVFNVLFAVENQTEWDTAPKEMKVLGDWKQYQARGTVGLFDAAPLSTREIWQWQVLSANFTSQEFWVVYTSLETDPL</sequence>
<protein>
    <submittedName>
        <fullName evidence="1">Uncharacterized protein</fullName>
    </submittedName>
</protein>
<dbReference type="OrthoDB" id="10585223at2759"/>
<proteinExistence type="predicted"/>
<feature type="non-terminal residue" evidence="1">
    <location>
        <position position="141"/>
    </location>
</feature>
<evidence type="ECO:0000313" key="2">
    <source>
        <dbReference type="Proteomes" id="UP000186817"/>
    </source>
</evidence>
<comment type="caution">
    <text evidence="1">The sequence shown here is derived from an EMBL/GenBank/DDBJ whole genome shotgun (WGS) entry which is preliminary data.</text>
</comment>